<organism evidence="1 2">
    <name type="scientific">Penicillium nordicum</name>
    <dbReference type="NCBI Taxonomy" id="229535"/>
    <lineage>
        <taxon>Eukaryota</taxon>
        <taxon>Fungi</taxon>
        <taxon>Dikarya</taxon>
        <taxon>Ascomycota</taxon>
        <taxon>Pezizomycotina</taxon>
        <taxon>Eurotiomycetes</taxon>
        <taxon>Eurotiomycetidae</taxon>
        <taxon>Eurotiales</taxon>
        <taxon>Aspergillaceae</taxon>
        <taxon>Penicillium</taxon>
    </lineage>
</organism>
<accession>A0A0M8NXX2</accession>
<keyword evidence="2" id="KW-1185">Reference proteome</keyword>
<evidence type="ECO:0000313" key="2">
    <source>
        <dbReference type="Proteomes" id="UP000037696"/>
    </source>
</evidence>
<name>A0A0M8NXX2_9EURO</name>
<dbReference type="Proteomes" id="UP000037696">
    <property type="component" value="Unassembled WGS sequence"/>
</dbReference>
<gene>
    <name evidence="1" type="ORF">ACN38_g12635</name>
</gene>
<reference evidence="1 2" key="1">
    <citation type="submission" date="2015-08" db="EMBL/GenBank/DDBJ databases">
        <title>Genome sequencing of Penicillium nordicum.</title>
        <authorList>
            <person name="Nguyen H.D."/>
            <person name="Seifert K.A."/>
        </authorList>
    </citation>
    <scope>NUCLEOTIDE SEQUENCE [LARGE SCALE GENOMIC DNA]</scope>
    <source>
        <strain evidence="1 2">DAOMC 185683</strain>
    </source>
</reference>
<protein>
    <submittedName>
        <fullName evidence="1">Uncharacterized protein</fullName>
    </submittedName>
</protein>
<sequence length="69" mass="7759">MPRGSAELQFPDGLAFDTEAWCNDLGLKALILSHLQLNTYDHRVWRTGLPVRSAVLKPIILHSQYSISP</sequence>
<dbReference type="EMBL" id="LHQQ01000419">
    <property type="protein sequence ID" value="KOS36611.1"/>
    <property type="molecule type" value="Genomic_DNA"/>
</dbReference>
<dbReference type="AlphaFoldDB" id="A0A0M8NXX2"/>
<dbReference type="OrthoDB" id="4365312at2759"/>
<comment type="caution">
    <text evidence="1">The sequence shown here is derived from an EMBL/GenBank/DDBJ whole genome shotgun (WGS) entry which is preliminary data.</text>
</comment>
<proteinExistence type="predicted"/>
<evidence type="ECO:0000313" key="1">
    <source>
        <dbReference type="EMBL" id="KOS36611.1"/>
    </source>
</evidence>